<protein>
    <submittedName>
        <fullName evidence="1">Uncharacterized protein</fullName>
    </submittedName>
</protein>
<reference evidence="1" key="1">
    <citation type="journal article" date="2020" name="New Phytol.">
        <title>Comparative genomics reveals dynamic genome evolution in host specialist ectomycorrhizal fungi.</title>
        <authorList>
            <person name="Lofgren L.A."/>
            <person name="Nguyen N.H."/>
            <person name="Vilgalys R."/>
            <person name="Ruytinx J."/>
            <person name="Liao H.L."/>
            <person name="Branco S."/>
            <person name="Kuo A."/>
            <person name="LaButti K."/>
            <person name="Lipzen A."/>
            <person name="Andreopoulos W."/>
            <person name="Pangilinan J."/>
            <person name="Riley R."/>
            <person name="Hundley H."/>
            <person name="Na H."/>
            <person name="Barry K."/>
            <person name="Grigoriev I.V."/>
            <person name="Stajich J.E."/>
            <person name="Kennedy P.G."/>
        </authorList>
    </citation>
    <scope>NUCLEOTIDE SEQUENCE</scope>
    <source>
        <strain evidence="1">DOB743</strain>
    </source>
</reference>
<dbReference type="AlphaFoldDB" id="A0A9P7D7M1"/>
<evidence type="ECO:0000313" key="2">
    <source>
        <dbReference type="Proteomes" id="UP000714275"/>
    </source>
</evidence>
<name>A0A9P7D7M1_9AGAM</name>
<keyword evidence="2" id="KW-1185">Reference proteome</keyword>
<evidence type="ECO:0000313" key="1">
    <source>
        <dbReference type="EMBL" id="KAG1782444.1"/>
    </source>
</evidence>
<sequence>MPGELRICPYLAIISAPPTHSKMSDFEDENIWRVVLAPLAVAPSPAPVPWRLTSFAVSWVVSVLFVVSLPNPAIPTSHRYAVDLRVGNTLAVWIYENLVGNTLAVWIYENLVWNTVAVWIMRTSCGTPRLLDSRVPRGEHHRLLGLREPRTDNLRLLDS</sequence>
<dbReference type="OrthoDB" id="10576591at2759"/>
<organism evidence="1 2">
    <name type="scientific">Suillus placidus</name>
    <dbReference type="NCBI Taxonomy" id="48579"/>
    <lineage>
        <taxon>Eukaryota</taxon>
        <taxon>Fungi</taxon>
        <taxon>Dikarya</taxon>
        <taxon>Basidiomycota</taxon>
        <taxon>Agaricomycotina</taxon>
        <taxon>Agaricomycetes</taxon>
        <taxon>Agaricomycetidae</taxon>
        <taxon>Boletales</taxon>
        <taxon>Suillineae</taxon>
        <taxon>Suillaceae</taxon>
        <taxon>Suillus</taxon>
    </lineage>
</organism>
<accession>A0A9P7D7M1</accession>
<dbReference type="Proteomes" id="UP000714275">
    <property type="component" value="Unassembled WGS sequence"/>
</dbReference>
<dbReference type="EMBL" id="JABBWD010000003">
    <property type="protein sequence ID" value="KAG1782444.1"/>
    <property type="molecule type" value="Genomic_DNA"/>
</dbReference>
<proteinExistence type="predicted"/>
<comment type="caution">
    <text evidence="1">The sequence shown here is derived from an EMBL/GenBank/DDBJ whole genome shotgun (WGS) entry which is preliminary data.</text>
</comment>
<gene>
    <name evidence="1" type="ORF">EV702DRAFT_1192119</name>
</gene>